<gene>
    <name evidence="1" type="ORF">AFUS01_LOCUS30715</name>
</gene>
<keyword evidence="2" id="KW-1185">Reference proteome</keyword>
<dbReference type="EMBL" id="CAJVCH010475210">
    <property type="protein sequence ID" value="CAG7820317.1"/>
    <property type="molecule type" value="Genomic_DNA"/>
</dbReference>
<evidence type="ECO:0000313" key="2">
    <source>
        <dbReference type="Proteomes" id="UP000708208"/>
    </source>
</evidence>
<evidence type="ECO:0000313" key="1">
    <source>
        <dbReference type="EMBL" id="CAG7820317.1"/>
    </source>
</evidence>
<protein>
    <submittedName>
        <fullName evidence="1">Uncharacterized protein</fullName>
    </submittedName>
</protein>
<comment type="caution">
    <text evidence="1">The sequence shown here is derived from an EMBL/GenBank/DDBJ whole genome shotgun (WGS) entry which is preliminary data.</text>
</comment>
<proteinExistence type="predicted"/>
<reference evidence="1" key="1">
    <citation type="submission" date="2021-06" db="EMBL/GenBank/DDBJ databases">
        <authorList>
            <person name="Hodson N. C."/>
            <person name="Mongue J. A."/>
            <person name="Jaron S. K."/>
        </authorList>
    </citation>
    <scope>NUCLEOTIDE SEQUENCE</scope>
</reference>
<dbReference type="Proteomes" id="UP000708208">
    <property type="component" value="Unassembled WGS sequence"/>
</dbReference>
<name>A0A8J2PE80_9HEXA</name>
<accession>A0A8J2PE80</accession>
<organism evidence="1 2">
    <name type="scientific">Allacma fusca</name>
    <dbReference type="NCBI Taxonomy" id="39272"/>
    <lineage>
        <taxon>Eukaryota</taxon>
        <taxon>Metazoa</taxon>
        <taxon>Ecdysozoa</taxon>
        <taxon>Arthropoda</taxon>
        <taxon>Hexapoda</taxon>
        <taxon>Collembola</taxon>
        <taxon>Symphypleona</taxon>
        <taxon>Sminthuridae</taxon>
        <taxon>Allacma</taxon>
    </lineage>
</organism>
<dbReference type="AlphaFoldDB" id="A0A8J2PE80"/>
<sequence>HATYVMSMKKAFLVHLIFK</sequence>
<feature type="non-terminal residue" evidence="1">
    <location>
        <position position="1"/>
    </location>
</feature>